<dbReference type="PANTHER" id="PTHR43065:SF46">
    <property type="entry name" value="C4-DICARBOXYLATE TRANSPORT SENSOR PROTEIN DCTB"/>
    <property type="match status" value="1"/>
</dbReference>
<dbReference type="RefSeq" id="WP_285722100.1">
    <property type="nucleotide sequence ID" value="NZ_BSDD01000001.1"/>
</dbReference>
<dbReference type="SMART" id="SM00387">
    <property type="entry name" value="HATPase_c"/>
    <property type="match status" value="1"/>
</dbReference>
<organism evidence="10 11">
    <name type="scientific">Geothrix rubra</name>
    <dbReference type="NCBI Taxonomy" id="2927977"/>
    <lineage>
        <taxon>Bacteria</taxon>
        <taxon>Pseudomonadati</taxon>
        <taxon>Acidobacteriota</taxon>
        <taxon>Holophagae</taxon>
        <taxon>Holophagales</taxon>
        <taxon>Holophagaceae</taxon>
        <taxon>Geothrix</taxon>
    </lineage>
</organism>
<dbReference type="PRINTS" id="PR00344">
    <property type="entry name" value="BCTRLSENSOR"/>
</dbReference>
<gene>
    <name evidence="10" type="ORF">GETHPA_01190</name>
</gene>
<evidence type="ECO:0000256" key="1">
    <source>
        <dbReference type="ARBA" id="ARBA00000085"/>
    </source>
</evidence>
<keyword evidence="7" id="KW-0902">Two-component regulatory system</keyword>
<protein>
    <recommendedName>
        <fullName evidence="2">histidine kinase</fullName>
        <ecNumber evidence="2">2.7.13.3</ecNumber>
    </recommendedName>
</protein>
<dbReference type="InterPro" id="IPR036890">
    <property type="entry name" value="HATPase_C_sf"/>
</dbReference>
<sequence length="644" mass="69801">MPPTPAAPDLQPPLPPAPSRFSRRLFLDLALPSLAGVGLLMVLSWVGTAALRRAQARTVLGYRVEAIQRDLASQGEGLESLGQMLAASWTATPEPTGDPGRILQAALPLLRQQDLISNVTLCAPGGSFSTLVRTARGWDLIQGGPAFGPGRARLTKQVDAPAPGVDWVRLPDGYPESRPWFKEGMGRLQPGWMARPYPFVGTPAGGLSYLVPVRGRGGQRLGVVCIDSTQTRISRVMASILDHPFSRTMISDPSHQVLVPPQPPSVADPGEAFQVLPVETIPWASALLDRPGGDRRPAMATADIGGLPFLTCRAPLELGSAFHGDLWVAYPMVPGGPLLRYGGLVLTLVLSLLLLAWLFYLRGMSRRYGQPVQRLLHSAETANRGGEVPDFDSDIWELRQVGQSLQLAGRAVRERQGLEDQLLQTQRFEIMSALAGGVIHDVNNVLSIVMLRLGRALDRDGSTPAAEDVRAGLAAARQGAALNRQLLSLGRKDEEPLHRHDLNDCLRDAGLLVRPALGHHIVLELEPTEESLPVQVRAVEITQALLNLALNARDAMPEGGLLLLRTRRHGSEAWLEVEDGGEGIPEAHQHRIFEPYFTTKAEGQGSGLGLAIVKRVVERHLGRIELFRAPGRGQGFRLVFPLAD</sequence>
<dbReference type="EMBL" id="BSDD01000001">
    <property type="protein sequence ID" value="GLH68586.1"/>
    <property type="molecule type" value="Genomic_DNA"/>
</dbReference>
<evidence type="ECO:0000256" key="3">
    <source>
        <dbReference type="ARBA" id="ARBA00022679"/>
    </source>
</evidence>
<evidence type="ECO:0000313" key="11">
    <source>
        <dbReference type="Proteomes" id="UP001165089"/>
    </source>
</evidence>
<accession>A0ABQ5Q2E2</accession>
<evidence type="ECO:0000256" key="6">
    <source>
        <dbReference type="ARBA" id="ARBA00022840"/>
    </source>
</evidence>
<evidence type="ECO:0000256" key="5">
    <source>
        <dbReference type="ARBA" id="ARBA00022777"/>
    </source>
</evidence>
<proteinExistence type="predicted"/>
<dbReference type="CDD" id="cd00075">
    <property type="entry name" value="HATPase"/>
    <property type="match status" value="1"/>
</dbReference>
<keyword evidence="3" id="KW-0808">Transferase</keyword>
<feature type="transmembrane region" description="Helical" evidence="8">
    <location>
        <begin position="25"/>
        <end position="47"/>
    </location>
</feature>
<keyword evidence="4" id="KW-0547">Nucleotide-binding</keyword>
<feature type="domain" description="Histidine kinase" evidence="9">
    <location>
        <begin position="437"/>
        <end position="644"/>
    </location>
</feature>
<evidence type="ECO:0000256" key="8">
    <source>
        <dbReference type="SAM" id="Phobius"/>
    </source>
</evidence>
<evidence type="ECO:0000259" key="9">
    <source>
        <dbReference type="PROSITE" id="PS50109"/>
    </source>
</evidence>
<dbReference type="Proteomes" id="UP001165089">
    <property type="component" value="Unassembled WGS sequence"/>
</dbReference>
<comment type="catalytic activity">
    <reaction evidence="1">
        <text>ATP + protein L-histidine = ADP + protein N-phospho-L-histidine.</text>
        <dbReference type="EC" id="2.7.13.3"/>
    </reaction>
</comment>
<evidence type="ECO:0000256" key="7">
    <source>
        <dbReference type="ARBA" id="ARBA00023012"/>
    </source>
</evidence>
<keyword evidence="5" id="KW-0418">Kinase</keyword>
<dbReference type="InterPro" id="IPR005467">
    <property type="entry name" value="His_kinase_dom"/>
</dbReference>
<dbReference type="PROSITE" id="PS50109">
    <property type="entry name" value="HIS_KIN"/>
    <property type="match status" value="1"/>
</dbReference>
<evidence type="ECO:0000256" key="4">
    <source>
        <dbReference type="ARBA" id="ARBA00022741"/>
    </source>
</evidence>
<dbReference type="Gene3D" id="1.10.287.130">
    <property type="match status" value="1"/>
</dbReference>
<dbReference type="InterPro" id="IPR003594">
    <property type="entry name" value="HATPase_dom"/>
</dbReference>
<evidence type="ECO:0000313" key="10">
    <source>
        <dbReference type="EMBL" id="GLH68586.1"/>
    </source>
</evidence>
<reference evidence="10 11" key="1">
    <citation type="journal article" date="2023" name="Antonie Van Leeuwenhoek">
        <title>Mesoterricola silvestris gen. nov., sp. nov., Mesoterricola sediminis sp. nov., Geothrix oryzae sp. nov., Geothrix edaphica sp. nov., Geothrix rubra sp. nov., and Geothrix limicola sp. nov., six novel members of Acidobacteriota isolated from soils.</title>
        <authorList>
            <person name="Itoh H."/>
            <person name="Sugisawa Y."/>
            <person name="Mise K."/>
            <person name="Xu Z."/>
            <person name="Kuniyasu M."/>
            <person name="Ushijima N."/>
            <person name="Kawano K."/>
            <person name="Kobayashi E."/>
            <person name="Shiratori Y."/>
            <person name="Masuda Y."/>
            <person name="Senoo K."/>
        </authorList>
    </citation>
    <scope>NUCLEOTIDE SEQUENCE [LARGE SCALE GENOMIC DNA]</scope>
    <source>
        <strain evidence="10 11">Red803</strain>
    </source>
</reference>
<dbReference type="InterPro" id="IPR004358">
    <property type="entry name" value="Sig_transdc_His_kin-like_C"/>
</dbReference>
<keyword evidence="6" id="KW-0067">ATP-binding</keyword>
<keyword evidence="8" id="KW-0812">Transmembrane</keyword>
<dbReference type="PANTHER" id="PTHR43065">
    <property type="entry name" value="SENSOR HISTIDINE KINASE"/>
    <property type="match status" value="1"/>
</dbReference>
<dbReference type="Pfam" id="PF02518">
    <property type="entry name" value="HATPase_c"/>
    <property type="match status" value="1"/>
</dbReference>
<keyword evidence="8" id="KW-0472">Membrane</keyword>
<name>A0ABQ5Q2E2_9BACT</name>
<keyword evidence="8" id="KW-1133">Transmembrane helix</keyword>
<dbReference type="SUPFAM" id="SSF55874">
    <property type="entry name" value="ATPase domain of HSP90 chaperone/DNA topoisomerase II/histidine kinase"/>
    <property type="match status" value="1"/>
</dbReference>
<dbReference type="EC" id="2.7.13.3" evidence="2"/>
<feature type="transmembrane region" description="Helical" evidence="8">
    <location>
        <begin position="338"/>
        <end position="360"/>
    </location>
</feature>
<keyword evidence="11" id="KW-1185">Reference proteome</keyword>
<evidence type="ECO:0000256" key="2">
    <source>
        <dbReference type="ARBA" id="ARBA00012438"/>
    </source>
</evidence>
<comment type="caution">
    <text evidence="10">The sequence shown here is derived from an EMBL/GenBank/DDBJ whole genome shotgun (WGS) entry which is preliminary data.</text>
</comment>
<dbReference type="Gene3D" id="3.30.565.10">
    <property type="entry name" value="Histidine kinase-like ATPase, C-terminal domain"/>
    <property type="match status" value="1"/>
</dbReference>